<gene>
    <name evidence="1" type="ORF">ACELLULO517_21345</name>
</gene>
<name>A0A963Z4N8_9PROT</name>
<dbReference type="InterPro" id="IPR008183">
    <property type="entry name" value="Aldose_1/G6P_1-epimerase"/>
</dbReference>
<reference evidence="1 2" key="1">
    <citation type="journal article" date="2021" name="Microorganisms">
        <title>Acidisoma silvae sp. nov. and Acidisomacellulosilytica sp. nov., Two Acidophilic Bacteria Isolated from Decaying Wood, Hydrolyzing Cellulose and Producing Poly-3-hydroxybutyrate.</title>
        <authorList>
            <person name="Mieszkin S."/>
            <person name="Pouder E."/>
            <person name="Uroz S."/>
            <person name="Simon-Colin C."/>
            <person name="Alain K."/>
        </authorList>
    </citation>
    <scope>NUCLEOTIDE SEQUENCE [LARGE SCALE GENOMIC DNA]</scope>
    <source>
        <strain evidence="1 2">HW T5.17</strain>
    </source>
</reference>
<dbReference type="GO" id="GO:0016853">
    <property type="term" value="F:isomerase activity"/>
    <property type="evidence" value="ECO:0007669"/>
    <property type="project" value="InterPro"/>
</dbReference>
<evidence type="ECO:0000313" key="2">
    <source>
        <dbReference type="Proteomes" id="UP000721844"/>
    </source>
</evidence>
<accession>A0A963Z4N8</accession>
<dbReference type="InterPro" id="IPR037481">
    <property type="entry name" value="LacX"/>
</dbReference>
<dbReference type="GO" id="GO:0030246">
    <property type="term" value="F:carbohydrate binding"/>
    <property type="evidence" value="ECO:0007669"/>
    <property type="project" value="InterPro"/>
</dbReference>
<dbReference type="EMBL" id="JAESVA010000009">
    <property type="protein sequence ID" value="MCB8882805.1"/>
    <property type="molecule type" value="Genomic_DNA"/>
</dbReference>
<dbReference type="Proteomes" id="UP000721844">
    <property type="component" value="Unassembled WGS sequence"/>
</dbReference>
<protein>
    <submittedName>
        <fullName evidence="1">Aldose 1-epimerase family protein</fullName>
    </submittedName>
</protein>
<dbReference type="InterPro" id="IPR014718">
    <property type="entry name" value="GH-type_carb-bd"/>
</dbReference>
<dbReference type="CDD" id="cd09024">
    <property type="entry name" value="Aldose_epim_lacX"/>
    <property type="match status" value="1"/>
</dbReference>
<keyword evidence="2" id="KW-1185">Reference proteome</keyword>
<dbReference type="AlphaFoldDB" id="A0A963Z4N8"/>
<dbReference type="PANTHER" id="PTHR11122">
    <property type="entry name" value="APOSPORY-ASSOCIATED PROTEIN C-RELATED"/>
    <property type="match status" value="1"/>
</dbReference>
<sequence length="298" mass="32896">MTGTNDDSHILSGDVKATILAQGAELASLKGPDGHEYMWQAGPAWPRHSPVLFPNVGRLTNDTYSYDGQSYRLTQHGFARDRRFTWVSRSATHCTLRLVDDAESRAIYPYAFRLDLTYELRGSALTLRYTLTNTGDVTLPASIGAHPAFVWPILPGVPKTDHELRFARDEKAPIHGVKGGLLTKATHPSPVSDRVIKLNTDLFADDALVFSNLESRSVCFSGHGTPALEVSWEGFEQLGIWTKPGGSGDFLCIEPWHGYASPEGFTGDLTEKPGMMLLPPKTDRELQWTVRLIADKTS</sequence>
<dbReference type="GO" id="GO:0005975">
    <property type="term" value="P:carbohydrate metabolic process"/>
    <property type="evidence" value="ECO:0007669"/>
    <property type="project" value="InterPro"/>
</dbReference>
<dbReference type="InterPro" id="IPR011013">
    <property type="entry name" value="Gal_mutarotase_sf_dom"/>
</dbReference>
<organism evidence="1 2">
    <name type="scientific">Acidisoma cellulosilyticum</name>
    <dbReference type="NCBI Taxonomy" id="2802395"/>
    <lineage>
        <taxon>Bacteria</taxon>
        <taxon>Pseudomonadati</taxon>
        <taxon>Pseudomonadota</taxon>
        <taxon>Alphaproteobacteria</taxon>
        <taxon>Acetobacterales</taxon>
        <taxon>Acidocellaceae</taxon>
        <taxon>Acidisoma</taxon>
    </lineage>
</organism>
<dbReference type="Pfam" id="PF01263">
    <property type="entry name" value="Aldose_epim"/>
    <property type="match status" value="1"/>
</dbReference>
<comment type="caution">
    <text evidence="1">The sequence shown here is derived from an EMBL/GenBank/DDBJ whole genome shotgun (WGS) entry which is preliminary data.</text>
</comment>
<evidence type="ECO:0000313" key="1">
    <source>
        <dbReference type="EMBL" id="MCB8882805.1"/>
    </source>
</evidence>
<dbReference type="PANTHER" id="PTHR11122:SF13">
    <property type="entry name" value="GLUCOSE-6-PHOSPHATE 1-EPIMERASE"/>
    <property type="match status" value="1"/>
</dbReference>
<dbReference type="SUPFAM" id="SSF74650">
    <property type="entry name" value="Galactose mutarotase-like"/>
    <property type="match status" value="1"/>
</dbReference>
<dbReference type="RefSeq" id="WP_227309460.1">
    <property type="nucleotide sequence ID" value="NZ_JAESVA010000009.1"/>
</dbReference>
<dbReference type="Gene3D" id="2.70.98.10">
    <property type="match status" value="1"/>
</dbReference>
<proteinExistence type="predicted"/>